<name>A0ABW5D0J6_9BACT</name>
<comment type="caution">
    <text evidence="3">The sequence shown here is derived from an EMBL/GenBank/DDBJ whole genome shotgun (WGS) entry which is preliminary data.</text>
</comment>
<organism evidence="3 4">
    <name type="scientific">Pontibacter ruber</name>
    <dbReference type="NCBI Taxonomy" id="1343895"/>
    <lineage>
        <taxon>Bacteria</taxon>
        <taxon>Pseudomonadati</taxon>
        <taxon>Bacteroidota</taxon>
        <taxon>Cytophagia</taxon>
        <taxon>Cytophagales</taxon>
        <taxon>Hymenobacteraceae</taxon>
        <taxon>Pontibacter</taxon>
    </lineage>
</organism>
<accession>A0ABW5D0J6</accession>
<keyword evidence="2" id="KW-0732">Signal</keyword>
<evidence type="ECO:0000256" key="1">
    <source>
        <dbReference type="SAM" id="MobiDB-lite"/>
    </source>
</evidence>
<gene>
    <name evidence="3" type="ORF">ACFSKP_17905</name>
</gene>
<feature type="chain" id="PRO_5046951911" description="Lipoprotein" evidence="2">
    <location>
        <begin position="24"/>
        <end position="110"/>
    </location>
</feature>
<evidence type="ECO:0000313" key="4">
    <source>
        <dbReference type="Proteomes" id="UP001597374"/>
    </source>
</evidence>
<reference evidence="4" key="1">
    <citation type="journal article" date="2019" name="Int. J. Syst. Evol. Microbiol.">
        <title>The Global Catalogue of Microorganisms (GCM) 10K type strain sequencing project: providing services to taxonomists for standard genome sequencing and annotation.</title>
        <authorList>
            <consortium name="The Broad Institute Genomics Platform"/>
            <consortium name="The Broad Institute Genome Sequencing Center for Infectious Disease"/>
            <person name="Wu L."/>
            <person name="Ma J."/>
        </authorList>
    </citation>
    <scope>NUCLEOTIDE SEQUENCE [LARGE SCALE GENOMIC DNA]</scope>
    <source>
        <strain evidence="4">CGMCC 4.1782</strain>
    </source>
</reference>
<feature type="signal peptide" evidence="2">
    <location>
        <begin position="1"/>
        <end position="23"/>
    </location>
</feature>
<feature type="region of interest" description="Disordered" evidence="1">
    <location>
        <begin position="23"/>
        <end position="46"/>
    </location>
</feature>
<keyword evidence="4" id="KW-1185">Reference proteome</keyword>
<evidence type="ECO:0000256" key="2">
    <source>
        <dbReference type="SAM" id="SignalP"/>
    </source>
</evidence>
<sequence>MRKYIGGLASMALLSLLACTSLSEGGRGSLEPDPAHNRRVQYSDNRDAELRRQMNQQASEINRKKNVEEGQNAPATTPPTLRPRQVPNAPVDSTRHNVQRPLRIRRSGNQ</sequence>
<feature type="region of interest" description="Disordered" evidence="1">
    <location>
        <begin position="60"/>
        <end position="110"/>
    </location>
</feature>
<proteinExistence type="predicted"/>
<dbReference type="EMBL" id="JBHUIM010000003">
    <property type="protein sequence ID" value="MFD2248147.1"/>
    <property type="molecule type" value="Genomic_DNA"/>
</dbReference>
<evidence type="ECO:0000313" key="3">
    <source>
        <dbReference type="EMBL" id="MFD2248147.1"/>
    </source>
</evidence>
<dbReference type="PROSITE" id="PS51257">
    <property type="entry name" value="PROKAR_LIPOPROTEIN"/>
    <property type="match status" value="1"/>
</dbReference>
<dbReference type="Proteomes" id="UP001597374">
    <property type="component" value="Unassembled WGS sequence"/>
</dbReference>
<dbReference type="RefSeq" id="WP_250431921.1">
    <property type="nucleotide sequence ID" value="NZ_JALPRR010000004.1"/>
</dbReference>
<evidence type="ECO:0008006" key="5">
    <source>
        <dbReference type="Google" id="ProtNLM"/>
    </source>
</evidence>
<protein>
    <recommendedName>
        <fullName evidence="5">Lipoprotein</fullName>
    </recommendedName>
</protein>